<name>A0A8H8T1Y8_9AGAM</name>
<dbReference type="Proteomes" id="UP000650533">
    <property type="component" value="Chromosome 13"/>
</dbReference>
<dbReference type="EMBL" id="CP059670">
    <property type="protein sequence ID" value="QRW25272.1"/>
    <property type="molecule type" value="Genomic_DNA"/>
</dbReference>
<protein>
    <submittedName>
        <fullName evidence="2">50S ribosome-binding GTPase</fullName>
    </submittedName>
</protein>
<organism evidence="2 3">
    <name type="scientific">Rhizoctonia solani</name>
    <dbReference type="NCBI Taxonomy" id="456999"/>
    <lineage>
        <taxon>Eukaryota</taxon>
        <taxon>Fungi</taxon>
        <taxon>Dikarya</taxon>
        <taxon>Basidiomycota</taxon>
        <taxon>Agaricomycotina</taxon>
        <taxon>Agaricomycetes</taxon>
        <taxon>Cantharellales</taxon>
        <taxon>Ceratobasidiaceae</taxon>
        <taxon>Rhizoctonia</taxon>
    </lineage>
</organism>
<dbReference type="AlphaFoldDB" id="A0A8H8T1Y8"/>
<dbReference type="GeneID" id="67029500"/>
<proteinExistence type="predicted"/>
<evidence type="ECO:0000313" key="2">
    <source>
        <dbReference type="EMBL" id="QRW25272.1"/>
    </source>
</evidence>
<reference evidence="2" key="1">
    <citation type="submission" date="2020-05" db="EMBL/GenBank/DDBJ databases">
        <title>Evolutionary and genomic comparisons of hybrid uninucleate and nonhybrid Rhizoctonia fungi.</title>
        <authorList>
            <person name="Li C."/>
            <person name="Chen X."/>
        </authorList>
    </citation>
    <scope>NUCLEOTIDE SEQUENCE</scope>
    <source>
        <strain evidence="2">AG-1 IA</strain>
    </source>
</reference>
<evidence type="ECO:0000256" key="1">
    <source>
        <dbReference type="SAM" id="Coils"/>
    </source>
</evidence>
<sequence length="174" mass="20154">MVLIFAGPLILGAQMARHYNTQVSAHDIIRLLPREPTMPKVAKEIKDENRKLEETAAGIALGHGLQDEIKKLNERIKTIQEEHARVIAEINTKFQNQLTEQEKVARQRHQSMENLLKEQERKVQEERESLLGQVKSLKEGHQEKEKDWREQLQALLATMTQNMVRNDVAPRLEP</sequence>
<keyword evidence="1" id="KW-0175">Coiled coil</keyword>
<gene>
    <name evidence="2" type="ORF">RhiXN_07221</name>
</gene>
<dbReference type="RefSeq" id="XP_043185509.1">
    <property type="nucleotide sequence ID" value="XM_043327037.1"/>
</dbReference>
<accession>A0A8H8T1Y8</accession>
<feature type="coiled-coil region" evidence="1">
    <location>
        <begin position="62"/>
        <end position="158"/>
    </location>
</feature>
<dbReference type="KEGG" id="rsx:RhiXN_07221"/>
<evidence type="ECO:0000313" key="3">
    <source>
        <dbReference type="Proteomes" id="UP000650533"/>
    </source>
</evidence>